<proteinExistence type="predicted"/>
<protein>
    <submittedName>
        <fullName evidence="1">Uncharacterized protein</fullName>
    </submittedName>
</protein>
<evidence type="ECO:0000313" key="1">
    <source>
        <dbReference type="EMBL" id="KAI8563587.1"/>
    </source>
</evidence>
<dbReference type="Proteomes" id="UP001062846">
    <property type="component" value="Chromosome 3"/>
</dbReference>
<evidence type="ECO:0000313" key="2">
    <source>
        <dbReference type="Proteomes" id="UP001062846"/>
    </source>
</evidence>
<reference evidence="1" key="1">
    <citation type="submission" date="2022-02" db="EMBL/GenBank/DDBJ databases">
        <title>Plant Genome Project.</title>
        <authorList>
            <person name="Zhang R.-G."/>
        </authorList>
    </citation>
    <scope>NUCLEOTIDE SEQUENCE</scope>
    <source>
        <strain evidence="1">AT1</strain>
    </source>
</reference>
<dbReference type="EMBL" id="CM046390">
    <property type="protein sequence ID" value="KAI8563587.1"/>
    <property type="molecule type" value="Genomic_DNA"/>
</dbReference>
<organism evidence="1 2">
    <name type="scientific">Rhododendron molle</name>
    <name type="common">Chinese azalea</name>
    <name type="synonym">Azalea mollis</name>
    <dbReference type="NCBI Taxonomy" id="49168"/>
    <lineage>
        <taxon>Eukaryota</taxon>
        <taxon>Viridiplantae</taxon>
        <taxon>Streptophyta</taxon>
        <taxon>Embryophyta</taxon>
        <taxon>Tracheophyta</taxon>
        <taxon>Spermatophyta</taxon>
        <taxon>Magnoliopsida</taxon>
        <taxon>eudicotyledons</taxon>
        <taxon>Gunneridae</taxon>
        <taxon>Pentapetalae</taxon>
        <taxon>asterids</taxon>
        <taxon>Ericales</taxon>
        <taxon>Ericaceae</taxon>
        <taxon>Ericoideae</taxon>
        <taxon>Rhodoreae</taxon>
        <taxon>Rhododendron</taxon>
    </lineage>
</organism>
<accession>A0ACC0PD11</accession>
<name>A0ACC0PD11_RHOML</name>
<gene>
    <name evidence="1" type="ORF">RHMOL_Rhmol03G0120700</name>
</gene>
<sequence>MASYTSANGKGLIFGLKILAILFVHVAESAEIFLNWHVTIDMNMQPVSVDRPVITINGMFPGPLINATTNDNVHVNVFNDMDEPLLLTCFFYFPSINFHKAGGGFGPIRVNNREVIKVPFSKPEAEFDLLIGDWYQRDFKDVRSKLITTFWAYDGPPDEMLMNGTGPYKNPSTKAHESFTVTQADYYMVASPKMLNASDDDRTFKAIGVLHYDDSTTPPNGPLPRGPDPFDMAFSVHQAKSIRWNLAAGAARPNPQGTFNVSNVKPSQTFILQGSMAQISGVLRYTVNNVSYLTPATPLKLADYSLNGSGVYKIDEFPVNFSNPVGVNGTFVVTGIHRGWLEIVFRNGLDVMDSWHLDGFGFYVVGNVELEITTFEKLVFRPRDILLITFHYVFSYLFILSIEQFYIWKSTKLVVTENKLVTGKKIDPPLPPIGAPPPLNPFSPSSALQPPNSPPPRDALPLQNPSGPPSPNPSPPTHALPPTSAPQHPLTPPRASPPPNTPPPSRNQPPIQVLVPSSAPAARNMTW</sequence>
<comment type="caution">
    <text evidence="1">The sequence shown here is derived from an EMBL/GenBank/DDBJ whole genome shotgun (WGS) entry which is preliminary data.</text>
</comment>
<keyword evidence="2" id="KW-1185">Reference proteome</keyword>